<evidence type="ECO:0000256" key="10">
    <source>
        <dbReference type="RuleBase" id="RU000590"/>
    </source>
</evidence>
<gene>
    <name evidence="12" type="primary">pepP</name>
    <name evidence="12" type="ORF">Q3O60_00585</name>
</gene>
<dbReference type="GO" id="GO:0004177">
    <property type="term" value="F:aminopeptidase activity"/>
    <property type="evidence" value="ECO:0007669"/>
    <property type="project" value="UniProtKB-KW"/>
</dbReference>
<dbReference type="PANTHER" id="PTHR43226">
    <property type="entry name" value="XAA-PRO AMINOPEPTIDASE 3"/>
    <property type="match status" value="1"/>
</dbReference>
<evidence type="ECO:0000256" key="7">
    <source>
        <dbReference type="ARBA" id="ARBA00022801"/>
    </source>
</evidence>
<dbReference type="Gene3D" id="3.90.230.10">
    <property type="entry name" value="Creatinase/methionine aminopeptidase superfamily"/>
    <property type="match status" value="1"/>
</dbReference>
<dbReference type="Gene3D" id="3.40.350.10">
    <property type="entry name" value="Creatinase/prolidase N-terminal domain"/>
    <property type="match status" value="1"/>
</dbReference>
<evidence type="ECO:0000256" key="8">
    <source>
        <dbReference type="ARBA" id="ARBA00023049"/>
    </source>
</evidence>
<comment type="similarity">
    <text evidence="3 10">Belongs to the peptidase M24B family.</text>
</comment>
<dbReference type="InterPro" id="IPR029149">
    <property type="entry name" value="Creatin/AminoP/Spt16_N"/>
</dbReference>
<keyword evidence="9" id="KW-0464">Manganese</keyword>
<keyword evidence="7 12" id="KW-0378">Hydrolase</keyword>
<keyword evidence="8" id="KW-0482">Metalloprotease</keyword>
<dbReference type="SUPFAM" id="SSF55920">
    <property type="entry name" value="Creatinase/aminopeptidase"/>
    <property type="match status" value="1"/>
</dbReference>
<sequence>MEHATADRRARLFAQLPLSAVVVVPAAREQTRSRDTEYHFRQASDFWYLTAFPEPDALLILSKDQQGQCSELLLCRDKDPQAEVWQGRRYGTGQAEAVFGVPAASLSQQSDVLLDALRGKQQLYFSFGADPQFDQHVFAALEQIRNTPRQSELVPTTIHDLRPLLSEMRLIKDEGEIALMRHAGRISAEAHTQAMLLCQPGVHEYQLEACILQHFAMQGARFAAYNSIVGGGENACILHYTENSDALHDGDLVLIDAGCEYQGYAADITRTFPVNGRFSPEQAALYQLVLDAQLAALQQIKPGGSFKRAGDTAASVLTAGLLHLGILQGELDTLLAEQAAKPFMIHSLGHWLGLDVHDVGSYQATTESDHHSEAGDKARLFEAGMVLTVEPGLYIPTGSATDAKWWGIGIRIEDDVLITATGHQVLTAGVPKELADIEALMAGRTHGQFD</sequence>
<dbReference type="Pfam" id="PF05195">
    <property type="entry name" value="AMP_N"/>
    <property type="match status" value="1"/>
</dbReference>
<dbReference type="Pfam" id="PF00557">
    <property type="entry name" value="Peptidase_M24"/>
    <property type="match status" value="1"/>
</dbReference>
<evidence type="ECO:0000259" key="11">
    <source>
        <dbReference type="SMART" id="SM01011"/>
    </source>
</evidence>
<protein>
    <recommendedName>
        <fullName evidence="4">Xaa-Pro aminopeptidase</fullName>
        <ecNumber evidence="4">3.4.11.9</ecNumber>
    </recommendedName>
</protein>
<evidence type="ECO:0000256" key="5">
    <source>
        <dbReference type="ARBA" id="ARBA00022670"/>
    </source>
</evidence>
<dbReference type="SMART" id="SM01011">
    <property type="entry name" value="AMP_N"/>
    <property type="match status" value="1"/>
</dbReference>
<evidence type="ECO:0000256" key="2">
    <source>
        <dbReference type="ARBA" id="ARBA00001936"/>
    </source>
</evidence>
<dbReference type="Proteomes" id="UP001231616">
    <property type="component" value="Unassembled WGS sequence"/>
</dbReference>
<reference evidence="12 13" key="1">
    <citation type="submission" date="2023-08" db="EMBL/GenBank/DDBJ databases">
        <authorList>
            <person name="Joshi A."/>
            <person name="Thite S."/>
        </authorList>
    </citation>
    <scope>NUCLEOTIDE SEQUENCE [LARGE SCALE GENOMIC DNA]</scope>
    <source>
        <strain evidence="12 13">AC40</strain>
    </source>
</reference>
<dbReference type="NCBIfam" id="NF008131">
    <property type="entry name" value="PRK10879.1"/>
    <property type="match status" value="1"/>
</dbReference>
<dbReference type="InterPro" id="IPR036005">
    <property type="entry name" value="Creatinase/aminopeptidase-like"/>
</dbReference>
<keyword evidence="6 10" id="KW-0479">Metal-binding</keyword>
<dbReference type="PROSITE" id="PS00491">
    <property type="entry name" value="PROLINE_PEPTIDASE"/>
    <property type="match status" value="1"/>
</dbReference>
<dbReference type="EC" id="3.4.11.9" evidence="4"/>
<dbReference type="InterPro" id="IPR000994">
    <property type="entry name" value="Pept_M24"/>
</dbReference>
<keyword evidence="5" id="KW-0645">Protease</keyword>
<evidence type="ECO:0000313" key="13">
    <source>
        <dbReference type="Proteomes" id="UP001231616"/>
    </source>
</evidence>
<dbReference type="InterPro" id="IPR052433">
    <property type="entry name" value="X-Pro_dipept-like"/>
</dbReference>
<proteinExistence type="inferred from homology"/>
<dbReference type="SUPFAM" id="SSF53092">
    <property type="entry name" value="Creatinase/prolidase N-terminal domain"/>
    <property type="match status" value="1"/>
</dbReference>
<comment type="catalytic activity">
    <reaction evidence="1">
        <text>Release of any N-terminal amino acid, including proline, that is linked to proline, even from a dipeptide or tripeptide.</text>
        <dbReference type="EC" id="3.4.11.9"/>
    </reaction>
</comment>
<dbReference type="CDD" id="cd01087">
    <property type="entry name" value="Prolidase"/>
    <property type="match status" value="1"/>
</dbReference>
<organism evidence="12 13">
    <name type="scientific">Alkalimonas collagenimarina</name>
    <dbReference type="NCBI Taxonomy" id="400390"/>
    <lineage>
        <taxon>Bacteria</taxon>
        <taxon>Pseudomonadati</taxon>
        <taxon>Pseudomonadota</taxon>
        <taxon>Gammaproteobacteria</taxon>
        <taxon>Alkalimonas</taxon>
    </lineage>
</organism>
<evidence type="ECO:0000256" key="6">
    <source>
        <dbReference type="ARBA" id="ARBA00022723"/>
    </source>
</evidence>
<evidence type="ECO:0000256" key="9">
    <source>
        <dbReference type="ARBA" id="ARBA00023211"/>
    </source>
</evidence>
<accession>A0ABT9GUG5</accession>
<keyword evidence="13" id="KW-1185">Reference proteome</keyword>
<evidence type="ECO:0000256" key="4">
    <source>
        <dbReference type="ARBA" id="ARBA00012574"/>
    </source>
</evidence>
<dbReference type="InterPro" id="IPR007865">
    <property type="entry name" value="Aminopep_P_N"/>
</dbReference>
<evidence type="ECO:0000256" key="3">
    <source>
        <dbReference type="ARBA" id="ARBA00008766"/>
    </source>
</evidence>
<comment type="caution">
    <text evidence="12">The sequence shown here is derived from an EMBL/GenBank/DDBJ whole genome shotgun (WGS) entry which is preliminary data.</text>
</comment>
<feature type="domain" description="Aminopeptidase P N-terminal" evidence="11">
    <location>
        <begin position="1"/>
        <end position="134"/>
    </location>
</feature>
<dbReference type="InterPro" id="IPR001131">
    <property type="entry name" value="Peptidase_M24B_aminopep-P_CS"/>
</dbReference>
<dbReference type="EMBL" id="JAUZVZ010000001">
    <property type="protein sequence ID" value="MDP4534690.1"/>
    <property type="molecule type" value="Genomic_DNA"/>
</dbReference>
<comment type="cofactor">
    <cofactor evidence="2">
        <name>Mn(2+)</name>
        <dbReference type="ChEBI" id="CHEBI:29035"/>
    </cofactor>
</comment>
<evidence type="ECO:0000256" key="1">
    <source>
        <dbReference type="ARBA" id="ARBA00001424"/>
    </source>
</evidence>
<name>A0ABT9GUG5_9GAMM</name>
<dbReference type="RefSeq" id="WP_305891958.1">
    <property type="nucleotide sequence ID" value="NZ_JAUZVZ010000001.1"/>
</dbReference>
<dbReference type="PANTHER" id="PTHR43226:SF4">
    <property type="entry name" value="XAA-PRO AMINOPEPTIDASE 3"/>
    <property type="match status" value="1"/>
</dbReference>
<keyword evidence="12" id="KW-0031">Aminopeptidase</keyword>
<evidence type="ECO:0000313" key="12">
    <source>
        <dbReference type="EMBL" id="MDP4534690.1"/>
    </source>
</evidence>